<proteinExistence type="predicted"/>
<evidence type="ECO:0000313" key="1">
    <source>
        <dbReference type="EMBL" id="SBW05051.1"/>
    </source>
</evidence>
<accession>A0A212K011</accession>
<organism evidence="1">
    <name type="scientific">uncultured Desulfovibrio sp</name>
    <dbReference type="NCBI Taxonomy" id="167968"/>
    <lineage>
        <taxon>Bacteria</taxon>
        <taxon>Pseudomonadati</taxon>
        <taxon>Thermodesulfobacteriota</taxon>
        <taxon>Desulfovibrionia</taxon>
        <taxon>Desulfovibrionales</taxon>
        <taxon>Desulfovibrionaceae</taxon>
        <taxon>Desulfovibrio</taxon>
        <taxon>environmental samples</taxon>
    </lineage>
</organism>
<protein>
    <submittedName>
        <fullName evidence="1">Uncharacterized protein</fullName>
    </submittedName>
</protein>
<dbReference type="EMBL" id="FLUP01000001">
    <property type="protein sequence ID" value="SBW05051.1"/>
    <property type="molecule type" value="Genomic_DNA"/>
</dbReference>
<sequence length="78" mass="8499">MAARPGRSPLRSAQARRLFFIRTQGHTDTAQSTLLPLPKQQAQQPRLCIHNNYCITGSIAAQAGQAPTCNSQNKGQQP</sequence>
<reference evidence="1" key="1">
    <citation type="submission" date="2016-04" db="EMBL/GenBank/DDBJ databases">
        <authorList>
            <person name="Evans L.H."/>
            <person name="Alamgir A."/>
            <person name="Owens N."/>
            <person name="Weber N.D."/>
            <person name="Virtaneva K."/>
            <person name="Barbian K."/>
            <person name="Babar A."/>
            <person name="Rosenke K."/>
        </authorList>
    </citation>
    <scope>NUCLEOTIDE SEQUENCE</scope>
    <source>
        <strain evidence="1">92-2</strain>
    </source>
</reference>
<gene>
    <name evidence="1" type="ORF">KM92DES2_12004</name>
</gene>
<name>A0A212K011_9BACT</name>
<dbReference type="AlphaFoldDB" id="A0A212K011"/>